<proteinExistence type="predicted"/>
<dbReference type="InterPro" id="IPR007197">
    <property type="entry name" value="rSAM"/>
</dbReference>
<dbReference type="InterPro" id="IPR041881">
    <property type="entry name" value="PqqD_sf"/>
</dbReference>
<keyword evidence="3" id="KW-0408">Iron</keyword>
<dbReference type="SUPFAM" id="SSF102114">
    <property type="entry name" value="Radical SAM enzymes"/>
    <property type="match status" value="1"/>
</dbReference>
<name>A0ABR9RM09_9FIRM</name>
<dbReference type="RefSeq" id="WP_226395418.1">
    <property type="nucleotide sequence ID" value="NZ_JADCKL010000012.1"/>
</dbReference>
<evidence type="ECO:0000313" key="6">
    <source>
        <dbReference type="EMBL" id="MBE5064014.1"/>
    </source>
</evidence>
<evidence type="ECO:0000313" key="7">
    <source>
        <dbReference type="Proteomes" id="UP000758652"/>
    </source>
</evidence>
<dbReference type="SFLD" id="SFLDG01067">
    <property type="entry name" value="SPASM/twitch_domain_containing"/>
    <property type="match status" value="1"/>
</dbReference>
<sequence>MNERYKITGLIRAEKFGGLYYERDRLVIELLNNSSFEIMDLIGKGYSVKETIERITKKYDVDYSRVEEDVLKYISYLEKSGYVVSESSSDNSNASVYLQKSKEHTLVWQDFILGMEPYELRAPLKVLLELTYACNLRCIHCFADADYCKEGMTIEKELGYEEWCRIIDNIVKNDVFEILLSGGEATMRDDLIKICEYIHSKNRTYSLLSNATLIDSKMARELKRTGCSKVESNLDGHDAKSYEAFRGVKGSFEQTIKGIKACLEAGIPVRCNVMETKKTIFNLKEIVNVAYKIGVREVCVIPLELGGRAKNLKEICFQKGDLEGLNSFYEDVNQWFDKKYGNTDMVLFTPNQFSKNKESKYTKIFDIAGMMPRCGAGLIHCTINPYGIVKMCPTDHSLLINEQLNILHDDLGNIWKNSKVLKTIRGNNFRKCVHCDQVCEMECPVMRNELEGTLNYSCHMGD</sequence>
<dbReference type="InterPro" id="IPR013785">
    <property type="entry name" value="Aldolase_TIM"/>
</dbReference>
<feature type="domain" description="Radical SAM core" evidence="5">
    <location>
        <begin position="120"/>
        <end position="342"/>
    </location>
</feature>
<dbReference type="InterPro" id="IPR008792">
    <property type="entry name" value="PQQD"/>
</dbReference>
<evidence type="ECO:0000256" key="4">
    <source>
        <dbReference type="ARBA" id="ARBA00023014"/>
    </source>
</evidence>
<comment type="caution">
    <text evidence="6">The sequence shown here is derived from an EMBL/GenBank/DDBJ whole genome shotgun (WGS) entry which is preliminary data.</text>
</comment>
<dbReference type="CDD" id="cd01335">
    <property type="entry name" value="Radical_SAM"/>
    <property type="match status" value="1"/>
</dbReference>
<dbReference type="InterPro" id="IPR050377">
    <property type="entry name" value="Radical_SAM_PqqE_MftC-like"/>
</dbReference>
<keyword evidence="2" id="KW-0479">Metal-binding</keyword>
<dbReference type="PROSITE" id="PS51918">
    <property type="entry name" value="RADICAL_SAM"/>
    <property type="match status" value="1"/>
</dbReference>
<dbReference type="Proteomes" id="UP000758652">
    <property type="component" value="Unassembled WGS sequence"/>
</dbReference>
<dbReference type="Pfam" id="PF05402">
    <property type="entry name" value="PqqD"/>
    <property type="match status" value="1"/>
</dbReference>
<evidence type="ECO:0000259" key="5">
    <source>
        <dbReference type="PROSITE" id="PS51918"/>
    </source>
</evidence>
<dbReference type="SFLD" id="SFLDG01386">
    <property type="entry name" value="main_SPASM_domain-containing"/>
    <property type="match status" value="1"/>
</dbReference>
<gene>
    <name evidence="6" type="ORF">INF30_12190</name>
</gene>
<dbReference type="Gene3D" id="3.20.20.70">
    <property type="entry name" value="Aldolase class I"/>
    <property type="match status" value="1"/>
</dbReference>
<evidence type="ECO:0000256" key="3">
    <source>
        <dbReference type="ARBA" id="ARBA00023004"/>
    </source>
</evidence>
<dbReference type="InterPro" id="IPR058240">
    <property type="entry name" value="rSAM_sf"/>
</dbReference>
<keyword evidence="4" id="KW-0411">Iron-sulfur</keyword>
<dbReference type="SFLD" id="SFLDS00029">
    <property type="entry name" value="Radical_SAM"/>
    <property type="match status" value="1"/>
</dbReference>
<dbReference type="Gene3D" id="1.10.10.1150">
    <property type="entry name" value="Coenzyme PQQ synthesis protein D (PqqD)"/>
    <property type="match status" value="1"/>
</dbReference>
<dbReference type="PANTHER" id="PTHR11228">
    <property type="entry name" value="RADICAL SAM DOMAIN PROTEIN"/>
    <property type="match status" value="1"/>
</dbReference>
<dbReference type="PANTHER" id="PTHR11228:SF7">
    <property type="entry name" value="PQQA PEPTIDE CYCLASE"/>
    <property type="match status" value="1"/>
</dbReference>
<keyword evidence="1" id="KW-0949">S-adenosyl-L-methionine</keyword>
<evidence type="ECO:0000256" key="2">
    <source>
        <dbReference type="ARBA" id="ARBA00022723"/>
    </source>
</evidence>
<dbReference type="EMBL" id="JADCKL010000012">
    <property type="protein sequence ID" value="MBE5064014.1"/>
    <property type="molecule type" value="Genomic_DNA"/>
</dbReference>
<evidence type="ECO:0000256" key="1">
    <source>
        <dbReference type="ARBA" id="ARBA00022691"/>
    </source>
</evidence>
<reference evidence="6 7" key="1">
    <citation type="submission" date="2020-10" db="EMBL/GenBank/DDBJ databases">
        <title>ChiBAC.</title>
        <authorList>
            <person name="Zenner C."/>
            <person name="Hitch T.C.A."/>
            <person name="Clavel T."/>
        </authorList>
    </citation>
    <scope>NUCLEOTIDE SEQUENCE [LARGE SCALE GENOMIC DNA]</scope>
    <source>
        <strain evidence="6 7">DSM 108991</strain>
    </source>
</reference>
<accession>A0ABR9RM09</accession>
<keyword evidence="7" id="KW-1185">Reference proteome</keyword>
<organism evidence="6 7">
    <name type="scientific">Claveliimonas monacensis</name>
    <dbReference type="NCBI Taxonomy" id="2779351"/>
    <lineage>
        <taxon>Bacteria</taxon>
        <taxon>Bacillati</taxon>
        <taxon>Bacillota</taxon>
        <taxon>Clostridia</taxon>
        <taxon>Lachnospirales</taxon>
        <taxon>Lachnospiraceae</taxon>
        <taxon>Claveliimonas</taxon>
    </lineage>
</organism>
<dbReference type="Pfam" id="PF04055">
    <property type="entry name" value="Radical_SAM"/>
    <property type="match status" value="1"/>
</dbReference>
<protein>
    <submittedName>
        <fullName evidence="6">Radical SAM protein</fullName>
    </submittedName>
</protein>